<feature type="domain" description="ShKT" evidence="3">
    <location>
        <begin position="105"/>
        <end position="143"/>
    </location>
</feature>
<sequence length="236" mass="25815">MLFVLFVLAGLATPSNADFTPDFNCTEVNATAKTVLTAASVNCDDKYSADTCADLFGTAVKAGDDKRDPKCNMISSAFNEELKNMAVASCPKHCGYCCQTPEYDCVNKQFPRTNCDTVKPDQCKDPKWRPILAEDCPHTCGLCLESNGCIDAVIECKNDLSICRNIDMQDFVKPHALPPIRVNSVLHGLRTDSAQTITTLRLNELLSVANRAPSSALPENFAHPRFTTSQHNTTAF</sequence>
<dbReference type="SMART" id="SM00254">
    <property type="entry name" value="ShKT"/>
    <property type="match status" value="2"/>
</dbReference>
<protein>
    <recommendedName>
        <fullName evidence="3">ShKT domain-containing protein</fullName>
    </recommendedName>
</protein>
<evidence type="ECO:0000313" key="5">
    <source>
        <dbReference type="Proteomes" id="UP001176961"/>
    </source>
</evidence>
<gene>
    <name evidence="4" type="ORF">CYNAS_LOCUS15488</name>
</gene>
<dbReference type="Gene3D" id="1.10.10.1940">
    <property type="match status" value="1"/>
</dbReference>
<name>A0AA36H3N0_CYLNA</name>
<evidence type="ECO:0000313" key="4">
    <source>
        <dbReference type="EMBL" id="CAJ0603505.1"/>
    </source>
</evidence>
<accession>A0AA36H3N0</accession>
<comment type="caution">
    <text evidence="4">The sequence shown here is derived from an EMBL/GenBank/DDBJ whole genome shotgun (WGS) entry which is preliminary data.</text>
</comment>
<feature type="chain" id="PRO_5041394973" description="ShKT domain-containing protein" evidence="2">
    <location>
        <begin position="18"/>
        <end position="236"/>
    </location>
</feature>
<dbReference type="EMBL" id="CATQJL010000305">
    <property type="protein sequence ID" value="CAJ0603505.1"/>
    <property type="molecule type" value="Genomic_DNA"/>
</dbReference>
<dbReference type="PROSITE" id="PS51670">
    <property type="entry name" value="SHKT"/>
    <property type="match status" value="1"/>
</dbReference>
<comment type="caution">
    <text evidence="1">Lacks conserved residue(s) required for the propagation of feature annotation.</text>
</comment>
<proteinExistence type="predicted"/>
<dbReference type="PANTHER" id="PTHR21724">
    <property type="entry name" value="SHKT DOMAIN-CONTAINING PROTEIN"/>
    <property type="match status" value="1"/>
</dbReference>
<evidence type="ECO:0000256" key="1">
    <source>
        <dbReference type="PROSITE-ProRule" id="PRU01005"/>
    </source>
</evidence>
<keyword evidence="5" id="KW-1185">Reference proteome</keyword>
<dbReference type="Pfam" id="PF01549">
    <property type="entry name" value="ShK"/>
    <property type="match status" value="2"/>
</dbReference>
<organism evidence="4 5">
    <name type="scientific">Cylicocyclus nassatus</name>
    <name type="common">Nematode worm</name>
    <dbReference type="NCBI Taxonomy" id="53992"/>
    <lineage>
        <taxon>Eukaryota</taxon>
        <taxon>Metazoa</taxon>
        <taxon>Ecdysozoa</taxon>
        <taxon>Nematoda</taxon>
        <taxon>Chromadorea</taxon>
        <taxon>Rhabditida</taxon>
        <taxon>Rhabditina</taxon>
        <taxon>Rhabditomorpha</taxon>
        <taxon>Strongyloidea</taxon>
        <taxon>Strongylidae</taxon>
        <taxon>Cylicocyclus</taxon>
    </lineage>
</organism>
<keyword evidence="2" id="KW-0732">Signal</keyword>
<evidence type="ECO:0000259" key="3">
    <source>
        <dbReference type="PROSITE" id="PS51670"/>
    </source>
</evidence>
<dbReference type="InterPro" id="IPR003582">
    <property type="entry name" value="ShKT_dom"/>
</dbReference>
<dbReference type="Proteomes" id="UP001176961">
    <property type="component" value="Unassembled WGS sequence"/>
</dbReference>
<dbReference type="PANTHER" id="PTHR21724:SF0">
    <property type="entry name" value="SHKT DOMAIN-CONTAINING PROTEIN"/>
    <property type="match status" value="1"/>
</dbReference>
<evidence type="ECO:0000256" key="2">
    <source>
        <dbReference type="SAM" id="SignalP"/>
    </source>
</evidence>
<dbReference type="AlphaFoldDB" id="A0AA36H3N0"/>
<reference evidence="4" key="1">
    <citation type="submission" date="2023-07" db="EMBL/GenBank/DDBJ databases">
        <authorList>
            <consortium name="CYATHOMIX"/>
        </authorList>
    </citation>
    <scope>NUCLEOTIDE SEQUENCE</scope>
    <source>
        <strain evidence="4">N/A</strain>
    </source>
</reference>
<feature type="signal peptide" evidence="2">
    <location>
        <begin position="1"/>
        <end position="17"/>
    </location>
</feature>